<dbReference type="SMART" id="SM00409">
    <property type="entry name" value="IG"/>
    <property type="match status" value="2"/>
</dbReference>
<evidence type="ECO:0000259" key="5">
    <source>
        <dbReference type="PROSITE" id="PS50835"/>
    </source>
</evidence>
<evidence type="ECO:0000256" key="4">
    <source>
        <dbReference type="SAM" id="MobiDB-lite"/>
    </source>
</evidence>
<dbReference type="EMBL" id="JAFBMS010000785">
    <property type="protein sequence ID" value="KAG9330026.1"/>
    <property type="molecule type" value="Genomic_DNA"/>
</dbReference>
<dbReference type="GO" id="GO:0001817">
    <property type="term" value="P:regulation of cytokine production"/>
    <property type="evidence" value="ECO:0007669"/>
    <property type="project" value="TreeGrafter"/>
</dbReference>
<dbReference type="OrthoDB" id="7225082at2759"/>
<comment type="caution">
    <text evidence="6">The sequence shown here is derived from an EMBL/GenBank/DDBJ whole genome shotgun (WGS) entry which is preliminary data.</text>
</comment>
<dbReference type="GO" id="GO:0050852">
    <property type="term" value="P:T cell receptor signaling pathway"/>
    <property type="evidence" value="ECO:0007669"/>
    <property type="project" value="TreeGrafter"/>
</dbReference>
<dbReference type="AlphaFoldDB" id="A0A8T2MR47"/>
<organism evidence="6 7">
    <name type="scientific">Albula glossodonta</name>
    <name type="common">roundjaw bonefish</name>
    <dbReference type="NCBI Taxonomy" id="121402"/>
    <lineage>
        <taxon>Eukaryota</taxon>
        <taxon>Metazoa</taxon>
        <taxon>Chordata</taxon>
        <taxon>Craniata</taxon>
        <taxon>Vertebrata</taxon>
        <taxon>Euteleostomi</taxon>
        <taxon>Actinopterygii</taxon>
        <taxon>Neopterygii</taxon>
        <taxon>Teleostei</taxon>
        <taxon>Albuliformes</taxon>
        <taxon>Albulidae</taxon>
        <taxon>Albula</taxon>
    </lineage>
</organism>
<dbReference type="InterPro" id="IPR013783">
    <property type="entry name" value="Ig-like_fold"/>
</dbReference>
<evidence type="ECO:0000313" key="6">
    <source>
        <dbReference type="EMBL" id="KAG9330026.1"/>
    </source>
</evidence>
<dbReference type="GO" id="GO:0009897">
    <property type="term" value="C:external side of plasma membrane"/>
    <property type="evidence" value="ECO:0007669"/>
    <property type="project" value="TreeGrafter"/>
</dbReference>
<dbReference type="InterPro" id="IPR003599">
    <property type="entry name" value="Ig_sub"/>
</dbReference>
<keyword evidence="3" id="KW-0393">Immunoglobulin domain</keyword>
<dbReference type="InterPro" id="IPR050504">
    <property type="entry name" value="IgSF_BTN/MOG"/>
</dbReference>
<evidence type="ECO:0000313" key="7">
    <source>
        <dbReference type="Proteomes" id="UP000824540"/>
    </source>
</evidence>
<evidence type="ECO:0000256" key="2">
    <source>
        <dbReference type="ARBA" id="ARBA00023136"/>
    </source>
</evidence>
<feature type="region of interest" description="Disordered" evidence="4">
    <location>
        <begin position="25"/>
        <end position="45"/>
    </location>
</feature>
<dbReference type="Proteomes" id="UP000824540">
    <property type="component" value="Unassembled WGS sequence"/>
</dbReference>
<evidence type="ECO:0000256" key="3">
    <source>
        <dbReference type="ARBA" id="ARBA00023319"/>
    </source>
</evidence>
<dbReference type="InterPro" id="IPR013106">
    <property type="entry name" value="Ig_V-set"/>
</dbReference>
<dbReference type="PANTHER" id="PTHR24100:SF130">
    <property type="entry name" value="BUTYROPHILIN-LIKE PROTEIN 9"/>
    <property type="match status" value="1"/>
</dbReference>
<protein>
    <recommendedName>
        <fullName evidence="5">Ig-like domain-containing protein</fullName>
    </recommendedName>
</protein>
<keyword evidence="7" id="KW-1185">Reference proteome</keyword>
<evidence type="ECO:0000256" key="1">
    <source>
        <dbReference type="ARBA" id="ARBA00004370"/>
    </source>
</evidence>
<sequence>MTDSERNGGMSVFTAQGEVDGSVASAVSMAQSDPSSDRRTGWQTTMTPDHRIHMVVPKPNFTGPYQRDTVLTCHFFFEQMVPPESISVNWWRNESGSQRIIYAFEHSRRQRPKEDPAYSYRTDLYYNLTLGDASLKIQDLSLKDTGLYVCEAWSEGYSSHGVGSVNLSVAARPSKQGSISMEDTFLSYNSSGWLPLPSVFWTDENDQNVTEVTQTNVTLGEDGLYSIRTILYPNPDWKLRHLHLSYTNPDTGEEQTDILLQGAMNTEIHVVIPDPHVTGPYQGEAVLQCRFFFDNKVPDDSITVYWWRKQSLRLVYAFTNGQRQRQKEDPTYSWCTDLAYSLKDKDASLRIRNLTLEDAGCYVCDVESDGYSSQRHGMVDLSVAGRKRERDI</sequence>
<dbReference type="GO" id="GO:0005102">
    <property type="term" value="F:signaling receptor binding"/>
    <property type="evidence" value="ECO:0007669"/>
    <property type="project" value="TreeGrafter"/>
</dbReference>
<proteinExistence type="predicted"/>
<dbReference type="Gene3D" id="2.60.40.10">
    <property type="entry name" value="Immunoglobulins"/>
    <property type="match status" value="3"/>
</dbReference>
<dbReference type="SUPFAM" id="SSF48726">
    <property type="entry name" value="Immunoglobulin"/>
    <property type="match status" value="2"/>
</dbReference>
<dbReference type="Pfam" id="PF07686">
    <property type="entry name" value="V-set"/>
    <property type="match status" value="2"/>
</dbReference>
<feature type="domain" description="Ig-like" evidence="5">
    <location>
        <begin position="273"/>
        <end position="382"/>
    </location>
</feature>
<gene>
    <name evidence="6" type="ORF">JZ751_027576</name>
</gene>
<name>A0A8T2MR47_9TELE</name>
<accession>A0A8T2MR47</accession>
<dbReference type="InterPro" id="IPR007110">
    <property type="entry name" value="Ig-like_dom"/>
</dbReference>
<comment type="subcellular location">
    <subcellularLocation>
        <location evidence="1">Membrane</location>
    </subcellularLocation>
</comment>
<reference evidence="6" key="1">
    <citation type="thesis" date="2021" institute="BYU ScholarsArchive" country="Provo, UT, USA">
        <title>Applications of and Algorithms for Genome Assembly and Genomic Analyses with an Emphasis on Marine Teleosts.</title>
        <authorList>
            <person name="Pickett B.D."/>
        </authorList>
    </citation>
    <scope>NUCLEOTIDE SEQUENCE</scope>
    <source>
        <strain evidence="6">HI-2016</strain>
    </source>
</reference>
<feature type="domain" description="Ig-like" evidence="5">
    <location>
        <begin position="48"/>
        <end position="168"/>
    </location>
</feature>
<dbReference type="InterPro" id="IPR036179">
    <property type="entry name" value="Ig-like_dom_sf"/>
</dbReference>
<keyword evidence="2" id="KW-0472">Membrane</keyword>
<dbReference type="PANTHER" id="PTHR24100">
    <property type="entry name" value="BUTYROPHILIN"/>
    <property type="match status" value="1"/>
</dbReference>
<dbReference type="SMART" id="SM00406">
    <property type="entry name" value="IGv"/>
    <property type="match status" value="2"/>
</dbReference>
<dbReference type="PROSITE" id="PS50835">
    <property type="entry name" value="IG_LIKE"/>
    <property type="match status" value="2"/>
</dbReference>